<keyword evidence="2 5" id="KW-0378">Hydrolase</keyword>
<dbReference type="PANTHER" id="PTHR43817">
    <property type="entry name" value="GLYCOSYL HYDROLASE"/>
    <property type="match status" value="1"/>
</dbReference>
<dbReference type="KEGG" id="emar:D1013_00790"/>
<name>A0A3G2L194_9FLAO</name>
<sequence>MNTKASLFIGLLICMLLIGCAQEPPKPSFNKEELAKNFQNPPNEAKPRVWWHWMNGNITKEGIKNDLNWMTETGIGGFQNFDANLFTPLVTDKKLVFMTPEWQDAFKYTTDLAIEKGLEMAIAGSPGWSETGGPWVEAKDGMKKYVWSEITVQGGQNFKGTLPKPPTETGGFQNVPSEGGIEMSEEHQELPEFYGDAAAFAFRIPDDEQTMAELMPKVTSSGGKFSLKTLTDGDLHTATELPPGEVGEEIWIQYSFDRPVTFRSYSVVGANHNALEQFRGSPQNRSLYVSDDGKDFRKVTDIPGSLVPQTSGSFKEETAKYWRFAYETLPPSPPGLSALFGAPMPTKPDGVPVAEFVLYQADRIDQFENKAGFSAWVETDVPTHTTGNAIKKEEVIDLTSQLGEDGSLSWEVPEGKWKIVRFGYSLTGRQNHPASPEATGLEVDKLDEDAVRRYINHYLDLYKEATGGQMGEKGLSHVILDSYEAGHMNWTHNFPDEFKKRRGYDILPWMPVLLGRVVQSAEDSEKFLWDFRKTIGEMISDNHYDVIGEELHKRNMGRYTESHENGRIFLADGMDVKRNADIPMSAMWTPGSLAGGSDEEVRSEGDIRESASVANIFGKPFVAAESMTSIQNAFSWHPEKLKRTADLEMASGLNRFVIHTSVHQPLDDKMPGFSLGPFGQYFTRQETWSGAGAKAWIDYLGRSSYLLQQGQNVADVLYLYGENDNITRITQQSLPDVPKGHEFDFVSATILKEAITGSDGHLKAESGVTYAMLMLDEGTQRMTLSTLQKLKELADAGIKIKGKKPLESPSLSDDDRAFQKMAEKIWSKPNVGANVALDQVPDVDFSETDHDIRFRHRATGDSHIYWLNNRSAQAIKSKLGFRVTGKKPQKWNPQTGEVLDIGYSTSENQTWIDLDYTPWDAFFILFIDETDQNSFSVPETDSETIAEINGPWQVAFQGNRGAPSSKVFEDLVSWTDQEEEGIKHFSGTATYSNTFSISNIEDGAKYTLDLGEVKNIAEVSVNGNAIGTLWKTPFTIDISDALKSGDNTLEVKVTNTWVNRLIGDAVKEPAQRITFTTMPFYRGGEELLPSGLLGDVKILQMK</sequence>
<dbReference type="Pfam" id="PF17132">
    <property type="entry name" value="Glyco_hydro_106"/>
    <property type="match status" value="1"/>
</dbReference>
<feature type="chain" id="PRO_5018330216" evidence="3">
    <location>
        <begin position="22"/>
        <end position="1102"/>
    </location>
</feature>
<dbReference type="SUPFAM" id="SSF49785">
    <property type="entry name" value="Galactose-binding domain-like"/>
    <property type="match status" value="2"/>
</dbReference>
<evidence type="ECO:0000313" key="6">
    <source>
        <dbReference type="Proteomes" id="UP000276309"/>
    </source>
</evidence>
<dbReference type="RefSeq" id="WP_121847072.1">
    <property type="nucleotide sequence ID" value="NZ_CP032050.1"/>
</dbReference>
<feature type="signal peptide" evidence="3">
    <location>
        <begin position="1"/>
        <end position="21"/>
    </location>
</feature>
<proteinExistence type="predicted"/>
<dbReference type="EMBL" id="CP032050">
    <property type="protein sequence ID" value="AYN66019.1"/>
    <property type="molecule type" value="Genomic_DNA"/>
</dbReference>
<reference evidence="5 6" key="1">
    <citation type="submission" date="2018-08" db="EMBL/GenBank/DDBJ databases">
        <title>The reduced genetic potential of extracellular carbohydrate catabolism in Euzebyella marina RN62, a Flavobacteriia bacterium isolated from the hadal water.</title>
        <authorList>
            <person name="Xue C."/>
        </authorList>
    </citation>
    <scope>NUCLEOTIDE SEQUENCE [LARGE SCALE GENOMIC DNA]</scope>
    <source>
        <strain evidence="5 6">RN62</strain>
    </source>
</reference>
<dbReference type="PROSITE" id="PS51257">
    <property type="entry name" value="PROKAR_LIPOPROTEIN"/>
    <property type="match status" value="1"/>
</dbReference>
<dbReference type="GO" id="GO:0004553">
    <property type="term" value="F:hydrolase activity, hydrolyzing O-glycosyl compounds"/>
    <property type="evidence" value="ECO:0007669"/>
    <property type="project" value="UniProtKB-ARBA"/>
</dbReference>
<dbReference type="Pfam" id="PF22666">
    <property type="entry name" value="Glyco_hydro_2_N2"/>
    <property type="match status" value="1"/>
</dbReference>
<feature type="domain" description="Beta-mannosidase-like galactose-binding" evidence="4">
    <location>
        <begin position="986"/>
        <end position="1058"/>
    </location>
</feature>
<dbReference type="InterPro" id="IPR054593">
    <property type="entry name" value="Beta-mannosidase-like_N2"/>
</dbReference>
<dbReference type="NCBIfam" id="NF045579">
    <property type="entry name" value="rhamnoside_JR"/>
    <property type="match status" value="1"/>
</dbReference>
<keyword evidence="6" id="KW-1185">Reference proteome</keyword>
<accession>A0A3G2L194</accession>
<dbReference type="Proteomes" id="UP000276309">
    <property type="component" value="Chromosome"/>
</dbReference>
<evidence type="ECO:0000256" key="2">
    <source>
        <dbReference type="ARBA" id="ARBA00022801"/>
    </source>
</evidence>
<dbReference type="Gene3D" id="2.60.120.260">
    <property type="entry name" value="Galactose-binding domain-like"/>
    <property type="match status" value="2"/>
</dbReference>
<dbReference type="AlphaFoldDB" id="A0A3G2L194"/>
<evidence type="ECO:0000313" key="5">
    <source>
        <dbReference type="EMBL" id="AYN66019.1"/>
    </source>
</evidence>
<evidence type="ECO:0000256" key="1">
    <source>
        <dbReference type="ARBA" id="ARBA00022729"/>
    </source>
</evidence>
<dbReference type="PANTHER" id="PTHR43817:SF1">
    <property type="entry name" value="HYDROLASE, FAMILY 43, PUTATIVE (AFU_ORTHOLOGUE AFUA_3G01660)-RELATED"/>
    <property type="match status" value="1"/>
</dbReference>
<dbReference type="InterPro" id="IPR008979">
    <property type="entry name" value="Galactose-bd-like_sf"/>
</dbReference>
<dbReference type="OrthoDB" id="9761519at2"/>
<keyword evidence="1 3" id="KW-0732">Signal</keyword>
<protein>
    <submittedName>
        <fullName evidence="5">Glycoside hydrolase</fullName>
    </submittedName>
</protein>
<evidence type="ECO:0000256" key="3">
    <source>
        <dbReference type="SAM" id="SignalP"/>
    </source>
</evidence>
<evidence type="ECO:0000259" key="4">
    <source>
        <dbReference type="Pfam" id="PF22666"/>
    </source>
</evidence>
<organism evidence="5 6">
    <name type="scientific">Euzebyella marina</name>
    <dbReference type="NCBI Taxonomy" id="1761453"/>
    <lineage>
        <taxon>Bacteria</taxon>
        <taxon>Pseudomonadati</taxon>
        <taxon>Bacteroidota</taxon>
        <taxon>Flavobacteriia</taxon>
        <taxon>Flavobacteriales</taxon>
        <taxon>Flavobacteriaceae</taxon>
        <taxon>Euzebyella</taxon>
    </lineage>
</organism>
<gene>
    <name evidence="5" type="ORF">D1013_00790</name>
</gene>